<name>A0A432LSK6_9GAMM</name>
<dbReference type="AlphaFoldDB" id="A0A432LSK6"/>
<dbReference type="Proteomes" id="UP000267077">
    <property type="component" value="Unassembled WGS sequence"/>
</dbReference>
<dbReference type="OrthoDB" id="547265at2"/>
<sequence length="297" mass="33551">MMEHLNRLIDRTRSDCVLLSAEHMSSRFDLAAIYELAGHLSAHSVQVILYVRRQDEMALSALSTDLCCGSRDWIPIDRISPDVRRFNPLQVVEDWQAVFGRDAVTVRSYASACRSGLAADFLHCAGLEHVDLSEFESVGRINQRISLYEARILHGINQCLPTWREAVRTGTPDAYHEANQLRRSLLAWLRSDNAVSNEFALESALTSHERATLMQRFAHINNWLVDSYGLEAPDFDMRLNETSSSAVKALKPEEECMLMAQVLRVISQRLMQSESHGSISWGAVRKIGAWSKRLGAH</sequence>
<evidence type="ECO:0000313" key="2">
    <source>
        <dbReference type="Proteomes" id="UP000267077"/>
    </source>
</evidence>
<protein>
    <submittedName>
        <fullName evidence="1">Uncharacterized protein</fullName>
    </submittedName>
</protein>
<evidence type="ECO:0000313" key="1">
    <source>
        <dbReference type="EMBL" id="RUL63942.1"/>
    </source>
</evidence>
<keyword evidence="2" id="KW-1185">Reference proteome</keyword>
<proteinExistence type="predicted"/>
<dbReference type="EMBL" id="RYZR01000005">
    <property type="protein sequence ID" value="RUL63942.1"/>
    <property type="molecule type" value="Genomic_DNA"/>
</dbReference>
<organism evidence="1 2">
    <name type="scientific">Dyella dinghuensis</name>
    <dbReference type="NCBI Taxonomy" id="1920169"/>
    <lineage>
        <taxon>Bacteria</taxon>
        <taxon>Pseudomonadati</taxon>
        <taxon>Pseudomonadota</taxon>
        <taxon>Gammaproteobacteria</taxon>
        <taxon>Lysobacterales</taxon>
        <taxon>Rhodanobacteraceae</taxon>
        <taxon>Dyella</taxon>
    </lineage>
</organism>
<dbReference type="RefSeq" id="WP_126673223.1">
    <property type="nucleotide sequence ID" value="NZ_RYZR01000005.1"/>
</dbReference>
<comment type="caution">
    <text evidence="1">The sequence shown here is derived from an EMBL/GenBank/DDBJ whole genome shotgun (WGS) entry which is preliminary data.</text>
</comment>
<accession>A0A432LSK6</accession>
<gene>
    <name evidence="1" type="ORF">EKH79_07685</name>
</gene>
<reference evidence="1 2" key="1">
    <citation type="submission" date="2018-12" db="EMBL/GenBank/DDBJ databases">
        <title>Dyella dinghuensis sp. nov. DHOA06 and Dyella choica sp. nov. 4M-K27, isolated from forest soil.</title>
        <authorList>
            <person name="Qiu L.-H."/>
            <person name="Gao Z.-H."/>
        </authorList>
    </citation>
    <scope>NUCLEOTIDE SEQUENCE [LARGE SCALE GENOMIC DNA]</scope>
    <source>
        <strain evidence="1 2">DHOA06</strain>
    </source>
</reference>